<feature type="transmembrane region" description="Helical" evidence="6">
    <location>
        <begin position="64"/>
        <end position="81"/>
    </location>
</feature>
<evidence type="ECO:0000259" key="8">
    <source>
        <dbReference type="Pfam" id="PF18955"/>
    </source>
</evidence>
<keyword evidence="5 6" id="KW-0472">Membrane</keyword>
<feature type="transmembrane region" description="Helical" evidence="6">
    <location>
        <begin position="6"/>
        <end position="27"/>
    </location>
</feature>
<dbReference type="PANTHER" id="PTHR40060:SF1">
    <property type="entry name" value="UPF0316 PROTEIN YEBE"/>
    <property type="match status" value="1"/>
</dbReference>
<proteinExistence type="inferred from homology"/>
<comment type="subcellular location">
    <subcellularLocation>
        <location evidence="1 6">Cell membrane</location>
        <topology evidence="1 6">Multi-pass membrane protein</topology>
    </subcellularLocation>
</comment>
<dbReference type="InterPro" id="IPR022930">
    <property type="entry name" value="UPF0316"/>
</dbReference>
<dbReference type="RefSeq" id="WP_025640910.1">
    <property type="nucleotide sequence ID" value="NZ_LT669839.1"/>
</dbReference>
<feature type="domain" description="DUF5698" evidence="8">
    <location>
        <begin position="22"/>
        <end position="79"/>
    </location>
</feature>
<dbReference type="GO" id="GO:0005886">
    <property type="term" value="C:plasma membrane"/>
    <property type="evidence" value="ECO:0007669"/>
    <property type="project" value="UniProtKB-SubCell"/>
</dbReference>
<dbReference type="Pfam" id="PF10035">
    <property type="entry name" value="DUF2179"/>
    <property type="match status" value="1"/>
</dbReference>
<gene>
    <name evidence="9" type="ORF">CUESP1_1478</name>
</gene>
<dbReference type="InterPro" id="IPR015867">
    <property type="entry name" value="N-reg_PII/ATP_PRibTrfase_C"/>
</dbReference>
<keyword evidence="4 6" id="KW-1133">Transmembrane helix</keyword>
<dbReference type="HAMAP" id="MF_01515">
    <property type="entry name" value="UPF0316"/>
    <property type="match status" value="1"/>
</dbReference>
<evidence type="ECO:0000259" key="7">
    <source>
        <dbReference type="Pfam" id="PF10035"/>
    </source>
</evidence>
<evidence type="ECO:0000256" key="5">
    <source>
        <dbReference type="ARBA" id="ARBA00023136"/>
    </source>
</evidence>
<keyword evidence="2 6" id="KW-1003">Cell membrane</keyword>
<evidence type="ECO:0000313" key="9">
    <source>
        <dbReference type="EMBL" id="SHD76843.1"/>
    </source>
</evidence>
<dbReference type="AlphaFoldDB" id="A0A1M4PN34"/>
<evidence type="ECO:0000256" key="2">
    <source>
        <dbReference type="ARBA" id="ARBA00022475"/>
    </source>
</evidence>
<organism evidence="9 10">
    <name type="scientific">[Clostridium] ultunense Esp</name>
    <dbReference type="NCBI Taxonomy" id="1288971"/>
    <lineage>
        <taxon>Bacteria</taxon>
        <taxon>Bacillati</taxon>
        <taxon>Bacillota</taxon>
        <taxon>Tissierellia</taxon>
        <taxon>Tissierellales</taxon>
        <taxon>Tepidimicrobiaceae</taxon>
        <taxon>Schnuerera</taxon>
    </lineage>
</organism>
<dbReference type="PANTHER" id="PTHR40060">
    <property type="entry name" value="UPF0316 PROTEIN YEBE"/>
    <property type="match status" value="1"/>
</dbReference>
<feature type="domain" description="DUF2179" evidence="7">
    <location>
        <begin position="115"/>
        <end position="167"/>
    </location>
</feature>
<keyword evidence="3 6" id="KW-0812">Transmembrane</keyword>
<evidence type="ECO:0000256" key="1">
    <source>
        <dbReference type="ARBA" id="ARBA00004651"/>
    </source>
</evidence>
<evidence type="ECO:0000256" key="6">
    <source>
        <dbReference type="HAMAP-Rule" id="MF_01515"/>
    </source>
</evidence>
<dbReference type="Pfam" id="PF18955">
    <property type="entry name" value="DUF5698"/>
    <property type="match status" value="1"/>
</dbReference>
<dbReference type="OrthoDB" id="48231at2"/>
<dbReference type="InterPro" id="IPR019264">
    <property type="entry name" value="DUF2179"/>
</dbReference>
<dbReference type="InterPro" id="IPR044035">
    <property type="entry name" value="DUF5698"/>
</dbReference>
<dbReference type="EMBL" id="LT669839">
    <property type="protein sequence ID" value="SHD76843.1"/>
    <property type="molecule type" value="Genomic_DNA"/>
</dbReference>
<name>A0A1M4PN34_9FIRM</name>
<evidence type="ECO:0000256" key="3">
    <source>
        <dbReference type="ARBA" id="ARBA00022692"/>
    </source>
</evidence>
<dbReference type="CDD" id="cd16381">
    <property type="entry name" value="YitT_C_like_1"/>
    <property type="match status" value="1"/>
</dbReference>
<comment type="similarity">
    <text evidence="6">Belongs to the UPF0316 family.</text>
</comment>
<evidence type="ECO:0000256" key="4">
    <source>
        <dbReference type="ARBA" id="ARBA00022989"/>
    </source>
</evidence>
<evidence type="ECO:0000313" key="10">
    <source>
        <dbReference type="Proteomes" id="UP000245423"/>
    </source>
</evidence>
<reference evidence="9 10" key="1">
    <citation type="submission" date="2016-11" db="EMBL/GenBank/DDBJ databases">
        <authorList>
            <person name="Manzoor S."/>
        </authorList>
    </citation>
    <scope>NUCLEOTIDE SEQUENCE [LARGE SCALE GENOMIC DNA]</scope>
    <source>
        <strain evidence="9">Clostridium ultunense strain Esp</strain>
    </source>
</reference>
<dbReference type="Gene3D" id="3.30.70.120">
    <property type="match status" value="1"/>
</dbReference>
<dbReference type="Proteomes" id="UP000245423">
    <property type="component" value="Chromosome 1"/>
</dbReference>
<keyword evidence="10" id="KW-1185">Reference proteome</keyword>
<sequence>MNFIIGYLLIFFARVSDVTLATIRMLMVVQGRKVQAAIIGFFEVSIYVTALSKVVSSLDNIGNLLAYALGFACGNYIGIIIENRIALGNLAAQIILKGSNGENMELIKKLRENGFGVTVLEGHGKEGSREILHTAINRKDLSKLKDLVYSYDEEAFIIANTISPISGGYFSSIKKK</sequence>
<accession>A0A1M4PN34</accession>
<protein>
    <recommendedName>
        <fullName evidence="6">UPF0316 protein CUESP1_1478</fullName>
    </recommendedName>
</protein>
<feature type="transmembrane region" description="Helical" evidence="6">
    <location>
        <begin position="34"/>
        <end position="52"/>
    </location>
</feature>